<name>A0A3B7MW84_9BACT</name>
<evidence type="ECO:0000313" key="1">
    <source>
        <dbReference type="EMBL" id="AXY78754.1"/>
    </source>
</evidence>
<dbReference type="InterPro" id="IPR018775">
    <property type="entry name" value="RlaP"/>
</dbReference>
<dbReference type="Pfam" id="PF10127">
    <property type="entry name" value="RlaP"/>
    <property type="match status" value="1"/>
</dbReference>
<dbReference type="GO" id="GO:0016740">
    <property type="term" value="F:transferase activity"/>
    <property type="evidence" value="ECO:0007669"/>
    <property type="project" value="UniProtKB-KW"/>
</dbReference>
<accession>A0A3B7MW84</accession>
<dbReference type="KEGG" id="pseg:D3H65_23710"/>
<dbReference type="OrthoDB" id="9796845at2"/>
<dbReference type="AlphaFoldDB" id="A0A3B7MW84"/>
<dbReference type="Proteomes" id="UP000263900">
    <property type="component" value="Chromosome"/>
</dbReference>
<dbReference type="PANTHER" id="PTHR34817:SF2">
    <property type="entry name" value="NUCLEOTIDYLTRANSFERASE"/>
    <property type="match status" value="1"/>
</dbReference>
<dbReference type="EMBL" id="CP032157">
    <property type="protein sequence ID" value="AXY78754.1"/>
    <property type="molecule type" value="Genomic_DNA"/>
</dbReference>
<keyword evidence="2" id="KW-1185">Reference proteome</keyword>
<dbReference type="RefSeq" id="WP_119054630.1">
    <property type="nucleotide sequence ID" value="NZ_CP032157.1"/>
</dbReference>
<sequence length="253" mass="29477">MQATIINKLQAIENDHNIKLLFACESGSRGWQFPSPDSDYDVRFIYVRPYNYYLSVQNRKYDCNFPINDELDIYGWDIRKVLQLIGKSNTTPFEWLQSPIMYKQQPGFRDQLWALCQHFFSRRSNIHHYLGIANGALESMGPGNEIGIKKLFYVLRPMLAAKWCLEKNTIAPMTIGPLMELLPSDLQKEVSDLILLKAGSGESFVIRISDRLRSYITQQMFGIDLHSKEMEKDHFKAGRLDDFFIKTIEENDY</sequence>
<organism evidence="1 2">
    <name type="scientific">Paraflavitalea soli</name>
    <dbReference type="NCBI Taxonomy" id="2315862"/>
    <lineage>
        <taxon>Bacteria</taxon>
        <taxon>Pseudomonadati</taxon>
        <taxon>Bacteroidota</taxon>
        <taxon>Chitinophagia</taxon>
        <taxon>Chitinophagales</taxon>
        <taxon>Chitinophagaceae</taxon>
        <taxon>Paraflavitalea</taxon>
    </lineage>
</organism>
<keyword evidence="1" id="KW-0808">Transferase</keyword>
<reference evidence="1 2" key="1">
    <citation type="submission" date="2018-09" db="EMBL/GenBank/DDBJ databases">
        <title>Genome sequencing of strain 6GH32-13.</title>
        <authorList>
            <person name="Weon H.-Y."/>
            <person name="Heo J."/>
            <person name="Kwon S.-W."/>
        </authorList>
    </citation>
    <scope>NUCLEOTIDE SEQUENCE [LARGE SCALE GENOMIC DNA]</scope>
    <source>
        <strain evidence="1 2">5GH32-13</strain>
    </source>
</reference>
<gene>
    <name evidence="1" type="ORF">D3H65_23710</name>
</gene>
<evidence type="ECO:0000313" key="2">
    <source>
        <dbReference type="Proteomes" id="UP000263900"/>
    </source>
</evidence>
<protein>
    <submittedName>
        <fullName evidence="1">Nucleotidyltransferase domain-containing protein</fullName>
    </submittedName>
</protein>
<dbReference type="PANTHER" id="PTHR34817">
    <property type="entry name" value="NUCLEOTIDYLTRANSFERASE"/>
    <property type="match status" value="1"/>
</dbReference>
<proteinExistence type="predicted"/>